<feature type="domain" description="Apple" evidence="2">
    <location>
        <begin position="498"/>
        <end position="544"/>
    </location>
</feature>
<dbReference type="AlphaFoldDB" id="A0A2P6NKK7"/>
<dbReference type="PANTHER" id="PTHR31987:SF1">
    <property type="entry name" value="GLUTAMINASE A"/>
    <property type="match status" value="1"/>
</dbReference>
<accession>A0A2P6NKK7</accession>
<dbReference type="Pfam" id="PF14295">
    <property type="entry name" value="PAN_4"/>
    <property type="match status" value="1"/>
</dbReference>
<dbReference type="Pfam" id="PF16335">
    <property type="entry name" value="GtaA_6_Hairpin"/>
    <property type="match status" value="2"/>
</dbReference>
<dbReference type="InterPro" id="IPR033433">
    <property type="entry name" value="GtaA_N"/>
</dbReference>
<dbReference type="OrthoDB" id="30727at2759"/>
<sequence>MKKSLALLVLFIAASIADDPIVSGFRPPAVPLVVFDPYMNIWSFSNNLYDSWPTLWDGQTKGFSGALRVDGQTYRFMGISPDFPQTAEQVSVKVWPTTTEYVFNAGPVELDLQFTTPTIPTDMDILSQPITYITYSVSSRDGKSHSVDLYYDHSGEVVTEKTTTQIVWDRLDVAGMTVLKMGTWDQVYFQPRGDGVSINWGYSYVAVEKESGARAVIATDTTCRQSFRDKGVIPTTMDMRMPRIVNDSWPVNAVSWSFTVSDSNPVTKTLIFAYDDIVSMMWFGTPLEAYWKQKYTNIKSLLSNAKEQSQNYLTLSKKLDKRVVTQTYAAGGSYYSTIASLVWRQTFGAHKLVWNADKNAVWYFLKEISSNGDFSTVDVLFPAIPLVLWANPALAELILLPHLSYANDEVDIKYDLRWAPHQLGVYPIADAKPTEQEQMPVEETGNLLLIAEYLAVLNATQYTSQIYPAYKDVFDLWATYLTSGYGSPQNEGDIDYNIDRRGNDLPNQPIQASSPEDCRAKCVSDKDCSAWGYDTCGKSNCWLKGTDTATVVNNCRASGYIKGKLVLPDPGDQLCTDDFLGPIPHNVNLAAKGIIAVDGYGDFLRAVGRGSETEHYKTVAADFAKYWVQNGKEDDHYKLQYDLSDSYSLQYNLVFQKFLKINTFDDAVLNGESQYYASQRWNKYGSPLNSNAAKDGRAFTKLDWLAWSGTLTNDATLAGKYWEAIYNYAHDTKSRVPLSDWYNTKNADQVGFQARPVVGGFYAWMLIQDNGNNRLDF</sequence>
<proteinExistence type="predicted"/>
<evidence type="ECO:0000256" key="1">
    <source>
        <dbReference type="SAM" id="SignalP"/>
    </source>
</evidence>
<feature type="signal peptide" evidence="1">
    <location>
        <begin position="1"/>
        <end position="17"/>
    </location>
</feature>
<dbReference type="STRING" id="1890364.A0A2P6NKK7"/>
<protein>
    <recommendedName>
        <fullName evidence="8">Apple domain-containing protein</fullName>
    </recommendedName>
</protein>
<dbReference type="InterPro" id="IPR003609">
    <property type="entry name" value="Pan_app"/>
</dbReference>
<feature type="domain" description="DUF4964" evidence="3">
    <location>
        <begin position="21"/>
        <end position="79"/>
    </location>
</feature>
<name>A0A2P6NKK7_9EUKA</name>
<dbReference type="Gene3D" id="3.50.4.10">
    <property type="entry name" value="Hepatocyte Growth Factor"/>
    <property type="match status" value="1"/>
</dbReference>
<evidence type="ECO:0000259" key="4">
    <source>
        <dbReference type="Pfam" id="PF16335"/>
    </source>
</evidence>
<keyword evidence="1" id="KW-0732">Signal</keyword>
<keyword evidence="7" id="KW-1185">Reference proteome</keyword>
<comment type="caution">
    <text evidence="6">The sequence shown here is derived from an EMBL/GenBank/DDBJ whole genome shotgun (WGS) entry which is preliminary data.</text>
</comment>
<dbReference type="EMBL" id="MDYQ01000062">
    <property type="protein sequence ID" value="PRP84488.1"/>
    <property type="molecule type" value="Genomic_DNA"/>
</dbReference>
<evidence type="ECO:0000259" key="5">
    <source>
        <dbReference type="Pfam" id="PF17168"/>
    </source>
</evidence>
<dbReference type="InterPro" id="IPR052743">
    <property type="entry name" value="Glutaminase_GtaA"/>
</dbReference>
<feature type="chain" id="PRO_5015140354" description="Apple domain-containing protein" evidence="1">
    <location>
        <begin position="18"/>
        <end position="777"/>
    </location>
</feature>
<feature type="domain" description="Glutaminase A central" evidence="4">
    <location>
        <begin position="332"/>
        <end position="491"/>
    </location>
</feature>
<dbReference type="Pfam" id="PF16334">
    <property type="entry name" value="DUF4964"/>
    <property type="match status" value="1"/>
</dbReference>
<dbReference type="Proteomes" id="UP000241769">
    <property type="component" value="Unassembled WGS sequence"/>
</dbReference>
<feature type="domain" description="Glutaminase A N-terminal" evidence="5">
    <location>
        <begin position="97"/>
        <end position="324"/>
    </location>
</feature>
<feature type="domain" description="Glutaminase A central" evidence="4">
    <location>
        <begin position="568"/>
        <end position="763"/>
    </location>
</feature>
<dbReference type="InParanoid" id="A0A2P6NKK7"/>
<reference evidence="6 7" key="1">
    <citation type="journal article" date="2018" name="Genome Biol. Evol.">
        <title>Multiple Roots of Fruiting Body Formation in Amoebozoa.</title>
        <authorList>
            <person name="Hillmann F."/>
            <person name="Forbes G."/>
            <person name="Novohradska S."/>
            <person name="Ferling I."/>
            <person name="Riege K."/>
            <person name="Groth M."/>
            <person name="Westermann M."/>
            <person name="Marz M."/>
            <person name="Spaller T."/>
            <person name="Winckler T."/>
            <person name="Schaap P."/>
            <person name="Glockner G."/>
        </authorList>
    </citation>
    <scope>NUCLEOTIDE SEQUENCE [LARGE SCALE GENOMIC DNA]</scope>
    <source>
        <strain evidence="6 7">Jena</strain>
    </source>
</reference>
<dbReference type="Pfam" id="PF17168">
    <property type="entry name" value="DUF5127"/>
    <property type="match status" value="1"/>
</dbReference>
<evidence type="ECO:0000313" key="7">
    <source>
        <dbReference type="Proteomes" id="UP000241769"/>
    </source>
</evidence>
<evidence type="ECO:0000313" key="6">
    <source>
        <dbReference type="EMBL" id="PRP84488.1"/>
    </source>
</evidence>
<evidence type="ECO:0000259" key="3">
    <source>
        <dbReference type="Pfam" id="PF16334"/>
    </source>
</evidence>
<gene>
    <name evidence="6" type="ORF">PROFUN_08073</name>
</gene>
<evidence type="ECO:0008006" key="8">
    <source>
        <dbReference type="Google" id="ProtNLM"/>
    </source>
</evidence>
<dbReference type="PANTHER" id="PTHR31987">
    <property type="entry name" value="GLUTAMINASE A-RELATED"/>
    <property type="match status" value="1"/>
</dbReference>
<dbReference type="InterPro" id="IPR032515">
    <property type="entry name" value="DUF4964"/>
</dbReference>
<organism evidence="6 7">
    <name type="scientific">Planoprotostelium fungivorum</name>
    <dbReference type="NCBI Taxonomy" id="1890364"/>
    <lineage>
        <taxon>Eukaryota</taxon>
        <taxon>Amoebozoa</taxon>
        <taxon>Evosea</taxon>
        <taxon>Variosea</taxon>
        <taxon>Cavosteliida</taxon>
        <taxon>Cavosteliaceae</taxon>
        <taxon>Planoprotostelium</taxon>
    </lineage>
</organism>
<evidence type="ECO:0000259" key="2">
    <source>
        <dbReference type="Pfam" id="PF14295"/>
    </source>
</evidence>
<dbReference type="InterPro" id="IPR032514">
    <property type="entry name" value="GtaA_central"/>
</dbReference>